<evidence type="ECO:0000256" key="1">
    <source>
        <dbReference type="ARBA" id="ARBA00004651"/>
    </source>
</evidence>
<keyword evidence="4 6" id="KW-1133">Transmembrane helix</keyword>
<dbReference type="Proteomes" id="UP000028782">
    <property type="component" value="Chromosome"/>
</dbReference>
<evidence type="ECO:0000313" key="8">
    <source>
        <dbReference type="Proteomes" id="UP000028782"/>
    </source>
</evidence>
<feature type="transmembrane region" description="Helical" evidence="6">
    <location>
        <begin position="146"/>
        <end position="170"/>
    </location>
</feature>
<feature type="transmembrane region" description="Helical" evidence="6">
    <location>
        <begin position="50"/>
        <end position="82"/>
    </location>
</feature>
<name>A0A076PJH0_COMTE</name>
<dbReference type="Pfam" id="PF01810">
    <property type="entry name" value="LysE"/>
    <property type="match status" value="1"/>
</dbReference>
<evidence type="ECO:0000256" key="3">
    <source>
        <dbReference type="ARBA" id="ARBA00022692"/>
    </source>
</evidence>
<accession>A0A076PJH0</accession>
<dbReference type="GO" id="GO:0005886">
    <property type="term" value="C:plasma membrane"/>
    <property type="evidence" value="ECO:0007669"/>
    <property type="project" value="UniProtKB-SubCell"/>
</dbReference>
<evidence type="ECO:0000256" key="6">
    <source>
        <dbReference type="SAM" id="Phobius"/>
    </source>
</evidence>
<evidence type="ECO:0000256" key="5">
    <source>
        <dbReference type="ARBA" id="ARBA00023136"/>
    </source>
</evidence>
<dbReference type="PANTHER" id="PTHR30086:SF20">
    <property type="entry name" value="ARGININE EXPORTER PROTEIN ARGO-RELATED"/>
    <property type="match status" value="1"/>
</dbReference>
<keyword evidence="5 6" id="KW-0472">Membrane</keyword>
<sequence>MSFLAFLLAAVLLAITPGPGIAYVVARTAAGGRSEGLASCLGTGLGGMLHVLAAAFGLSVLIAQSAVAFTLLKYLGAAYLVYLGIRLWLRREPAAAVEAVTPQGARRALVEGIVVEALNVKTALFFLAFLPQFVDPGAALVPQLVLLGSICVALNTLVDVVAVFIAHRLLSSGAARAARARVMTRMSGATMMGLGAFLALARREA</sequence>
<feature type="transmembrane region" description="Helical" evidence="6">
    <location>
        <begin position="113"/>
        <end position="134"/>
    </location>
</feature>
<evidence type="ECO:0000313" key="7">
    <source>
        <dbReference type="EMBL" id="AIJ46919.1"/>
    </source>
</evidence>
<evidence type="ECO:0000256" key="4">
    <source>
        <dbReference type="ARBA" id="ARBA00022989"/>
    </source>
</evidence>
<dbReference type="EMBL" id="CP006704">
    <property type="protein sequence ID" value="AIJ46919.1"/>
    <property type="molecule type" value="Genomic_DNA"/>
</dbReference>
<protein>
    <submittedName>
        <fullName evidence="7">RhtB family transporter</fullName>
    </submittedName>
</protein>
<dbReference type="AlphaFoldDB" id="A0A076PJH0"/>
<evidence type="ECO:0000256" key="2">
    <source>
        <dbReference type="ARBA" id="ARBA00022475"/>
    </source>
</evidence>
<keyword evidence="3 6" id="KW-0812">Transmembrane</keyword>
<reference evidence="7 8" key="1">
    <citation type="journal article" date="2014" name="Genome Announc.">
        <title>Complete Genome Sequence of Polychlorinated Biphenyl Degrader Comamonas testosteroni TK102 (NBRC 109938).</title>
        <authorList>
            <person name="Fukuda K."/>
            <person name="Hosoyama A."/>
            <person name="Tsuchikane K."/>
            <person name="Ohji S."/>
            <person name="Yamazoe A."/>
            <person name="Fujita N."/>
            <person name="Shintani M."/>
            <person name="Kimbara K."/>
        </authorList>
    </citation>
    <scope>NUCLEOTIDE SEQUENCE [LARGE SCALE GENOMIC DNA]</scope>
    <source>
        <strain evidence="7">TK102</strain>
    </source>
</reference>
<organism evidence="7 8">
    <name type="scientific">Comamonas testosteroni TK102</name>
    <dbReference type="NCBI Taxonomy" id="1392005"/>
    <lineage>
        <taxon>Bacteria</taxon>
        <taxon>Pseudomonadati</taxon>
        <taxon>Pseudomonadota</taxon>
        <taxon>Betaproteobacteria</taxon>
        <taxon>Burkholderiales</taxon>
        <taxon>Comamonadaceae</taxon>
        <taxon>Comamonas</taxon>
    </lineage>
</organism>
<comment type="subcellular location">
    <subcellularLocation>
        <location evidence="1">Cell membrane</location>
        <topology evidence="1">Multi-pass membrane protein</topology>
    </subcellularLocation>
</comment>
<gene>
    <name evidence="7" type="ORF">O987_14020</name>
</gene>
<dbReference type="InterPro" id="IPR001123">
    <property type="entry name" value="LeuE-type"/>
</dbReference>
<dbReference type="PANTHER" id="PTHR30086">
    <property type="entry name" value="ARGININE EXPORTER PROTEIN ARGO"/>
    <property type="match status" value="1"/>
</dbReference>
<dbReference type="HOGENOM" id="CLU_079569_3_1_4"/>
<keyword evidence="2" id="KW-1003">Cell membrane</keyword>
<dbReference type="PIRSF" id="PIRSF006324">
    <property type="entry name" value="LeuE"/>
    <property type="match status" value="1"/>
</dbReference>
<dbReference type="KEGG" id="ctes:O987_14020"/>
<dbReference type="GO" id="GO:0015171">
    <property type="term" value="F:amino acid transmembrane transporter activity"/>
    <property type="evidence" value="ECO:0007669"/>
    <property type="project" value="TreeGrafter"/>
</dbReference>
<dbReference type="RefSeq" id="WP_043372860.1">
    <property type="nucleotide sequence ID" value="NZ_CP006704.1"/>
</dbReference>
<proteinExistence type="predicted"/>